<dbReference type="RefSeq" id="WP_012380960.1">
    <property type="nucleotide sequence ID" value="NC_010572.1"/>
</dbReference>
<dbReference type="AlphaFoldDB" id="B1VX84"/>
<evidence type="ECO:0000313" key="2">
    <source>
        <dbReference type="Proteomes" id="UP000001685"/>
    </source>
</evidence>
<sequence>MTSNHDALTAAGWHDGRDVRDDAMSAVLKTIAFVEPVAGGATWVLFPAAEQALRAFHGLRVSPVGPGRSVAATGCVVDPTEARSALRPFMLLGESLGSRMFPFGRTDADALLAVDEQGRLFSIDHGGRWLLGRTVREGLTALSEGDAPHRIAARRWVWTAPSTPGETPLLNAVRTALVAVYVLHHRRVYSARELRLTVTALRGIGVETLDRFIPLPGGLLEDAAAPLVATAMALIESEGTTELGSELKVSVGRPPHTSGPLSSVACSVRTGHYAATPTVMELSLSAGMGASVGRAGAAVRLCAEDLERYSRQAEIDR</sequence>
<dbReference type="EMBL" id="AP009493">
    <property type="protein sequence ID" value="BAG21730.1"/>
    <property type="molecule type" value="Genomic_DNA"/>
</dbReference>
<dbReference type="HOGENOM" id="CLU_876935_0_0_11"/>
<dbReference type="InterPro" id="IPR025850">
    <property type="entry name" value="SUKH-3"/>
</dbReference>
<evidence type="ECO:0000313" key="1">
    <source>
        <dbReference type="EMBL" id="BAG21730.1"/>
    </source>
</evidence>
<reference evidence="2" key="1">
    <citation type="journal article" date="2008" name="J. Bacteriol.">
        <title>Genome sequence of the streptomycin-producing microorganism Streptomyces griseus IFO 13350.</title>
        <authorList>
            <person name="Ohnishi Y."/>
            <person name="Ishikawa J."/>
            <person name="Hara H."/>
            <person name="Suzuki H."/>
            <person name="Ikenoya M."/>
            <person name="Ikeda H."/>
            <person name="Yamashita A."/>
            <person name="Hattori M."/>
            <person name="Horinouchi S."/>
        </authorList>
    </citation>
    <scope>NUCLEOTIDE SEQUENCE [LARGE SCALE GENOMIC DNA]</scope>
    <source>
        <strain evidence="2">JCM 4626 / NBRC 13350</strain>
    </source>
</reference>
<dbReference type="Proteomes" id="UP000001685">
    <property type="component" value="Chromosome"/>
</dbReference>
<organism evidence="1 2">
    <name type="scientific">Streptomyces griseus subsp. griseus (strain JCM 4626 / CBS 651.72 / NBRC 13350 / KCC S-0626 / ISP 5235)</name>
    <dbReference type="NCBI Taxonomy" id="455632"/>
    <lineage>
        <taxon>Bacteria</taxon>
        <taxon>Bacillati</taxon>
        <taxon>Actinomycetota</taxon>
        <taxon>Actinomycetes</taxon>
        <taxon>Kitasatosporales</taxon>
        <taxon>Streptomycetaceae</taxon>
        <taxon>Streptomyces</taxon>
    </lineage>
</organism>
<dbReference type="Pfam" id="PF14433">
    <property type="entry name" value="SUKH-3"/>
    <property type="match status" value="1"/>
</dbReference>
<dbReference type="KEGG" id="sgr:SGR_4901"/>
<accession>B1VX84</accession>
<proteinExistence type="predicted"/>
<name>B1VX84_STRGG</name>
<protein>
    <submittedName>
        <fullName evidence="1">Uncharacterized protein</fullName>
    </submittedName>
</protein>
<gene>
    <name evidence="1" type="ordered locus">SGR_4901</name>
</gene>
<dbReference type="eggNOG" id="ENOG503195I">
    <property type="taxonomic scope" value="Bacteria"/>
</dbReference>